<reference evidence="1" key="1">
    <citation type="submission" date="2023-01" db="EMBL/GenBank/DDBJ databases">
        <authorList>
            <person name="Van Ghelder C."/>
            <person name="Rancurel C."/>
        </authorList>
    </citation>
    <scope>NUCLEOTIDE SEQUENCE</scope>
    <source>
        <strain evidence="1">CNCM I-4278</strain>
    </source>
</reference>
<dbReference type="Proteomes" id="UP001152607">
    <property type="component" value="Unassembled WGS sequence"/>
</dbReference>
<dbReference type="PANTHER" id="PTHR11012">
    <property type="entry name" value="PROTEIN KINASE-LIKE DOMAIN-CONTAINING"/>
    <property type="match status" value="1"/>
</dbReference>
<dbReference type="InterPro" id="IPR004119">
    <property type="entry name" value="EcKL"/>
</dbReference>
<dbReference type="PANTHER" id="PTHR11012:SF30">
    <property type="entry name" value="PROTEIN KINASE-LIKE DOMAIN-CONTAINING"/>
    <property type="match status" value="1"/>
</dbReference>
<dbReference type="Gene3D" id="3.90.1200.10">
    <property type="match status" value="1"/>
</dbReference>
<dbReference type="AlphaFoldDB" id="A0A9W4U2T7"/>
<name>A0A9W4U2T7_9PLEO</name>
<dbReference type="SUPFAM" id="SSF56112">
    <property type="entry name" value="Protein kinase-like (PK-like)"/>
    <property type="match status" value="1"/>
</dbReference>
<dbReference type="EMBL" id="CAOQHR010000001">
    <property type="protein sequence ID" value="CAI6229268.1"/>
    <property type="molecule type" value="Genomic_DNA"/>
</dbReference>
<organism evidence="1 2">
    <name type="scientific">Periconia digitata</name>
    <dbReference type="NCBI Taxonomy" id="1303443"/>
    <lineage>
        <taxon>Eukaryota</taxon>
        <taxon>Fungi</taxon>
        <taxon>Dikarya</taxon>
        <taxon>Ascomycota</taxon>
        <taxon>Pezizomycotina</taxon>
        <taxon>Dothideomycetes</taxon>
        <taxon>Pleosporomycetidae</taxon>
        <taxon>Pleosporales</taxon>
        <taxon>Massarineae</taxon>
        <taxon>Periconiaceae</taxon>
        <taxon>Periconia</taxon>
    </lineage>
</organism>
<dbReference type="OrthoDB" id="411145at2759"/>
<evidence type="ECO:0000313" key="2">
    <source>
        <dbReference type="Proteomes" id="UP001152607"/>
    </source>
</evidence>
<evidence type="ECO:0000313" key="1">
    <source>
        <dbReference type="EMBL" id="CAI6229268.1"/>
    </source>
</evidence>
<accession>A0A9W4U2T7</accession>
<keyword evidence="2" id="KW-1185">Reference proteome</keyword>
<dbReference type="Pfam" id="PF02958">
    <property type="entry name" value="EcKL"/>
    <property type="match status" value="1"/>
</dbReference>
<protein>
    <recommendedName>
        <fullName evidence="3">Aminoglycoside phosphotransferase domain-containing protein</fullName>
    </recommendedName>
</protein>
<gene>
    <name evidence="1" type="ORF">PDIGIT_LOCUS151</name>
</gene>
<dbReference type="InterPro" id="IPR011009">
    <property type="entry name" value="Kinase-like_dom_sf"/>
</dbReference>
<evidence type="ECO:0008006" key="3">
    <source>
        <dbReference type="Google" id="ProtNLM"/>
    </source>
</evidence>
<proteinExistence type="predicted"/>
<sequence>MLRSFGPYPRLIIRVLLLAAFIGLARYLSNSSSSSTTMSPPPDASEVASALLSEHGLYLQSIQVLQSLWAGYGKICRITATPNSPQSSTSTSRTASSASTPQQFQSYILKLIAPPPTSSNNEGHIRKILSYQVEQYFYTHLAPQMPPSIPVAKALSSTHESRSGGSLKMAMLLTDLKQIYPIAGEKRSELTSIQVDAALDWLSSFHGFWQPRVKDFDHTSLVRPPLEEETHRKQQERLNSRNDNTTTVWLNGGYTYLATRQSEYTSLLSSHDSEWHEPLTDWIQDTSSISHYVAAVLSPPKTATSHTPTTPYMTLLHGDVKSENLFTTSDMKTAVMYDFQYVGLGLGVCDLAKLFTCSVPLSLLVPSDLLSASLPRKLSMQEGEVALLRRYWTNVKEKSGQAYDWDIFVRHWETALVDWCRFQASWGFWGNEEWLGARVRWVLADEGWRDGVLGMGEVEGEKGCVTLLLHRLHRIHALAIATTSIHPIETTATKIEFSNLPLIQFIAVPSAPPTIPLHSTFSPPFPRSVREYSNALFSQFSCLMRYLQYAHYTKFPISPGPKCCCGTYDASSINSFSVKFLI</sequence>
<comment type="caution">
    <text evidence="1">The sequence shown here is derived from an EMBL/GenBank/DDBJ whole genome shotgun (WGS) entry which is preliminary data.</text>
</comment>